<evidence type="ECO:0000256" key="1">
    <source>
        <dbReference type="SAM" id="Phobius"/>
    </source>
</evidence>
<dbReference type="AlphaFoldDB" id="A0A2I7N729"/>
<dbReference type="Proteomes" id="UP000236655">
    <property type="component" value="Chromosome"/>
</dbReference>
<keyword evidence="1" id="KW-1133">Transmembrane helix</keyword>
<keyword evidence="1" id="KW-0812">Transmembrane</keyword>
<evidence type="ECO:0000313" key="2">
    <source>
        <dbReference type="EMBL" id="AUR52258.1"/>
    </source>
</evidence>
<feature type="transmembrane region" description="Helical" evidence="1">
    <location>
        <begin position="311"/>
        <end position="332"/>
    </location>
</feature>
<keyword evidence="1" id="KW-0472">Membrane</keyword>
<name>A0A2I7N729_9NEIS</name>
<sequence length="373" mass="42961">MLKRLKNLLNTKVRLRDLPYLQRFKIYRSLLLVNLLLIAIISVFSIKVHGMISTQKDLLDSQLFVESDAFQNVSSFKQKYDHHIDTSLFIITTHLIDVKAEVMPISFALTMTYPESWVSSEVPEIDLSNGDILSHDTQYRNVVNGIVEEIVIYQAELYPSYNSILYPLDNQLVYLNLSMKKANESGSNLAYLEINKLHYYDQTKHRNYHLIESGIHNQVQQYNVEIGKQTKQFYDLFNVAYFKYSHKNIYSYLKIIQYIILSILIATFALLINPKVGTAISGRISVIGSSVFSLSANIFQVNTLIRAGSGITLIDIMTAFAGFMILLCFLITTRTIKLNDEFGHDASKVYDLIMFRVLIFYTVIFFIITYIQV</sequence>
<protein>
    <submittedName>
        <fullName evidence="2">Uncharacterized protein</fullName>
    </submittedName>
</protein>
<dbReference type="KEGG" id="nba:CUN60_08110"/>
<dbReference type="EMBL" id="CP024847">
    <property type="protein sequence ID" value="AUR52258.1"/>
    <property type="molecule type" value="Genomic_DNA"/>
</dbReference>
<accession>A0A2I7N729</accession>
<evidence type="ECO:0000313" key="3">
    <source>
        <dbReference type="Proteomes" id="UP000236655"/>
    </source>
</evidence>
<reference evidence="3" key="1">
    <citation type="submission" date="2017-11" db="EMBL/GenBank/DDBJ databases">
        <authorList>
            <person name="Chan K.G."/>
            <person name="Lee L.S."/>
        </authorList>
    </citation>
    <scope>NUCLEOTIDE SEQUENCE [LARGE SCALE GENOMIC DNA]</scope>
    <source>
        <strain evidence="3">DSM 100970</strain>
    </source>
</reference>
<feature type="transmembrane region" description="Helical" evidence="1">
    <location>
        <begin position="26"/>
        <end position="46"/>
    </location>
</feature>
<gene>
    <name evidence="2" type="ORF">CUN60_08110</name>
</gene>
<feature type="transmembrane region" description="Helical" evidence="1">
    <location>
        <begin position="352"/>
        <end position="371"/>
    </location>
</feature>
<proteinExistence type="predicted"/>
<feature type="transmembrane region" description="Helical" evidence="1">
    <location>
        <begin position="252"/>
        <end position="272"/>
    </location>
</feature>
<feature type="transmembrane region" description="Helical" evidence="1">
    <location>
        <begin position="278"/>
        <end position="299"/>
    </location>
</feature>
<keyword evidence="3" id="KW-1185">Reference proteome</keyword>
<organism evidence="2 3">
    <name type="scientific">Aquella oligotrophica</name>
    <dbReference type="NCBI Taxonomy" id="2067065"/>
    <lineage>
        <taxon>Bacteria</taxon>
        <taxon>Pseudomonadati</taxon>
        <taxon>Pseudomonadota</taxon>
        <taxon>Betaproteobacteria</taxon>
        <taxon>Neisseriales</taxon>
        <taxon>Neisseriaceae</taxon>
        <taxon>Aquella</taxon>
    </lineage>
</organism>